<comment type="caution">
    <text evidence="4">The sequence shown here is derived from an EMBL/GenBank/DDBJ whole genome shotgun (WGS) entry which is preliminary data.</text>
</comment>
<dbReference type="SUPFAM" id="SSF51197">
    <property type="entry name" value="Clavaminate synthase-like"/>
    <property type="match status" value="1"/>
</dbReference>
<dbReference type="InterPro" id="IPR026992">
    <property type="entry name" value="DIOX_N"/>
</dbReference>
<dbReference type="PROSITE" id="PS51471">
    <property type="entry name" value="FE2OG_OXY"/>
    <property type="match status" value="1"/>
</dbReference>
<organism evidence="4 5">
    <name type="scientific">Rhypophila decipiens</name>
    <dbReference type="NCBI Taxonomy" id="261697"/>
    <lineage>
        <taxon>Eukaryota</taxon>
        <taxon>Fungi</taxon>
        <taxon>Dikarya</taxon>
        <taxon>Ascomycota</taxon>
        <taxon>Pezizomycotina</taxon>
        <taxon>Sordariomycetes</taxon>
        <taxon>Sordariomycetidae</taxon>
        <taxon>Sordariales</taxon>
        <taxon>Naviculisporaceae</taxon>
        <taxon>Rhypophila</taxon>
    </lineage>
</organism>
<keyword evidence="5" id="KW-1185">Reference proteome</keyword>
<comment type="similarity">
    <text evidence="1 2">Belongs to the iron/ascorbate-dependent oxidoreductase family.</text>
</comment>
<evidence type="ECO:0000256" key="1">
    <source>
        <dbReference type="ARBA" id="ARBA00008056"/>
    </source>
</evidence>
<dbReference type="InterPro" id="IPR044861">
    <property type="entry name" value="IPNS-like_FE2OG_OXY"/>
</dbReference>
<dbReference type="GO" id="GO:0046872">
    <property type="term" value="F:metal ion binding"/>
    <property type="evidence" value="ECO:0007669"/>
    <property type="project" value="UniProtKB-KW"/>
</dbReference>
<feature type="domain" description="Fe2OG dioxygenase" evidence="3">
    <location>
        <begin position="194"/>
        <end position="312"/>
    </location>
</feature>
<proteinExistence type="inferred from homology"/>
<dbReference type="GO" id="GO:0044283">
    <property type="term" value="P:small molecule biosynthetic process"/>
    <property type="evidence" value="ECO:0007669"/>
    <property type="project" value="UniProtKB-ARBA"/>
</dbReference>
<dbReference type="InterPro" id="IPR005123">
    <property type="entry name" value="Oxoglu/Fe-dep_dioxygenase_dom"/>
</dbReference>
<evidence type="ECO:0000313" key="4">
    <source>
        <dbReference type="EMBL" id="KAK4212141.1"/>
    </source>
</evidence>
<dbReference type="EMBL" id="MU858133">
    <property type="protein sequence ID" value="KAK4212141.1"/>
    <property type="molecule type" value="Genomic_DNA"/>
</dbReference>
<evidence type="ECO:0000259" key="3">
    <source>
        <dbReference type="PROSITE" id="PS51471"/>
    </source>
</evidence>
<dbReference type="Pfam" id="PF14226">
    <property type="entry name" value="DIOX_N"/>
    <property type="match status" value="1"/>
</dbReference>
<reference evidence="4" key="2">
    <citation type="submission" date="2023-05" db="EMBL/GenBank/DDBJ databases">
        <authorList>
            <consortium name="Lawrence Berkeley National Laboratory"/>
            <person name="Steindorff A."/>
            <person name="Hensen N."/>
            <person name="Bonometti L."/>
            <person name="Westerberg I."/>
            <person name="Brannstrom I.O."/>
            <person name="Guillou S."/>
            <person name="Cros-Aarteil S."/>
            <person name="Calhoun S."/>
            <person name="Haridas S."/>
            <person name="Kuo A."/>
            <person name="Mondo S."/>
            <person name="Pangilinan J."/>
            <person name="Riley R."/>
            <person name="Labutti K."/>
            <person name="Andreopoulos B."/>
            <person name="Lipzen A."/>
            <person name="Chen C."/>
            <person name="Yanf M."/>
            <person name="Daum C."/>
            <person name="Ng V."/>
            <person name="Clum A."/>
            <person name="Ohm R."/>
            <person name="Martin F."/>
            <person name="Silar P."/>
            <person name="Natvig D."/>
            <person name="Lalanne C."/>
            <person name="Gautier V."/>
            <person name="Ament-Velasquez S.L."/>
            <person name="Kruys A."/>
            <person name="Hutchinson M.I."/>
            <person name="Powell A.J."/>
            <person name="Barry K."/>
            <person name="Miller A.N."/>
            <person name="Grigoriev I.V."/>
            <person name="Debuchy R."/>
            <person name="Gladieux P."/>
            <person name="Thoren M.H."/>
            <person name="Johannesson H."/>
        </authorList>
    </citation>
    <scope>NUCLEOTIDE SEQUENCE</scope>
    <source>
        <strain evidence="4">PSN293</strain>
    </source>
</reference>
<dbReference type="InterPro" id="IPR027443">
    <property type="entry name" value="IPNS-like_sf"/>
</dbReference>
<dbReference type="InterPro" id="IPR050231">
    <property type="entry name" value="Iron_ascorbate_oxido_reductase"/>
</dbReference>
<protein>
    <recommendedName>
        <fullName evidence="3">Fe2OG dioxygenase domain-containing protein</fullName>
    </recommendedName>
</protein>
<keyword evidence="2" id="KW-0560">Oxidoreductase</keyword>
<gene>
    <name evidence="4" type="ORF">QBC37DRAFT_425489</name>
</gene>
<reference evidence="4" key="1">
    <citation type="journal article" date="2023" name="Mol. Phylogenet. Evol.">
        <title>Genome-scale phylogeny and comparative genomics of the fungal order Sordariales.</title>
        <authorList>
            <person name="Hensen N."/>
            <person name="Bonometti L."/>
            <person name="Westerberg I."/>
            <person name="Brannstrom I.O."/>
            <person name="Guillou S."/>
            <person name="Cros-Aarteil S."/>
            <person name="Calhoun S."/>
            <person name="Haridas S."/>
            <person name="Kuo A."/>
            <person name="Mondo S."/>
            <person name="Pangilinan J."/>
            <person name="Riley R."/>
            <person name="LaButti K."/>
            <person name="Andreopoulos B."/>
            <person name="Lipzen A."/>
            <person name="Chen C."/>
            <person name="Yan M."/>
            <person name="Daum C."/>
            <person name="Ng V."/>
            <person name="Clum A."/>
            <person name="Steindorff A."/>
            <person name="Ohm R.A."/>
            <person name="Martin F."/>
            <person name="Silar P."/>
            <person name="Natvig D.O."/>
            <person name="Lalanne C."/>
            <person name="Gautier V."/>
            <person name="Ament-Velasquez S.L."/>
            <person name="Kruys A."/>
            <person name="Hutchinson M.I."/>
            <person name="Powell A.J."/>
            <person name="Barry K."/>
            <person name="Miller A.N."/>
            <person name="Grigoriev I.V."/>
            <person name="Debuchy R."/>
            <person name="Gladieux P."/>
            <person name="Hiltunen Thoren M."/>
            <person name="Johannesson H."/>
        </authorList>
    </citation>
    <scope>NUCLEOTIDE SEQUENCE</scope>
    <source>
        <strain evidence="4">PSN293</strain>
    </source>
</reference>
<accession>A0AAN6Y4P1</accession>
<dbReference type="Pfam" id="PF03171">
    <property type="entry name" value="2OG-FeII_Oxy"/>
    <property type="match status" value="1"/>
</dbReference>
<dbReference type="GO" id="GO:0016491">
    <property type="term" value="F:oxidoreductase activity"/>
    <property type="evidence" value="ECO:0007669"/>
    <property type="project" value="UniProtKB-KW"/>
</dbReference>
<dbReference type="Proteomes" id="UP001301769">
    <property type="component" value="Unassembled WGS sequence"/>
</dbReference>
<keyword evidence="2" id="KW-0479">Metal-binding</keyword>
<evidence type="ECO:0000256" key="2">
    <source>
        <dbReference type="RuleBase" id="RU003682"/>
    </source>
</evidence>
<sequence length="361" mass="40594">MATVTMTEIDTSSKFFPEPFPEGLPVIDLARISLAKLLDGDDKESSTLFEVCKDKGFCYLDLRTHEKGVRLTKQAEQMHQAAKKFFGAPIEEKRKFNTRPPETGLLDRGYRETGCDAEGNPNKMEMVNIAQSDFFSGEEPDYQLPPFLAPYEDLFKSIMRDANEIHNVILTILEKQLQIQPGTFTSIHKLTQNSGDFVRVLNYPAPKDGIPLKDPPTPPHRDAVSVALLFTWQGGLQITNAPNEYKRLDTELDPEESWFYVPPIPGHVIMNLGDAMHIMTNGLLNSGKHRVVTPPGPQGRYQRLSVLLVARPWADAKLRTVDSPLVRPGQYLDQDLTAREWGREKVLRIIGLADKAKSGKN</sequence>
<keyword evidence="2" id="KW-0408">Iron</keyword>
<evidence type="ECO:0000313" key="5">
    <source>
        <dbReference type="Proteomes" id="UP001301769"/>
    </source>
</evidence>
<dbReference type="AlphaFoldDB" id="A0AAN6Y4P1"/>
<dbReference type="Gene3D" id="2.60.120.330">
    <property type="entry name" value="B-lactam Antibiotic, Isopenicillin N Synthase, Chain"/>
    <property type="match status" value="1"/>
</dbReference>
<dbReference type="PANTHER" id="PTHR47990">
    <property type="entry name" value="2-OXOGLUTARATE (2OG) AND FE(II)-DEPENDENT OXYGENASE SUPERFAMILY PROTEIN-RELATED"/>
    <property type="match status" value="1"/>
</dbReference>
<name>A0AAN6Y4P1_9PEZI</name>